<accession>A0A6L7GUH2</accession>
<evidence type="ECO:0000313" key="6">
    <source>
        <dbReference type="EMBL" id="MXP22315.1"/>
    </source>
</evidence>
<keyword evidence="3" id="KW-0804">Transcription</keyword>
<feature type="domain" description="HTH tetR-type" evidence="5">
    <location>
        <begin position="37"/>
        <end position="97"/>
    </location>
</feature>
<dbReference type="GO" id="GO:0003700">
    <property type="term" value="F:DNA-binding transcription factor activity"/>
    <property type="evidence" value="ECO:0007669"/>
    <property type="project" value="TreeGrafter"/>
</dbReference>
<dbReference type="InterPro" id="IPR050109">
    <property type="entry name" value="HTH-type_TetR-like_transc_reg"/>
</dbReference>
<dbReference type="SUPFAM" id="SSF46689">
    <property type="entry name" value="Homeodomain-like"/>
    <property type="match status" value="1"/>
</dbReference>
<reference evidence="6 7" key="1">
    <citation type="submission" date="2019-11" db="EMBL/GenBank/DDBJ databases">
        <title>Gordonia sp. nov., a novel actinobacterium isolated from mangrove soil in Hainan.</title>
        <authorList>
            <person name="Huang X."/>
            <person name="Xie Y."/>
            <person name="Chu X."/>
            <person name="Xiao K."/>
        </authorList>
    </citation>
    <scope>NUCLEOTIDE SEQUENCE [LARGE SCALE GENOMIC DNA]</scope>
    <source>
        <strain evidence="6 7">HNM0687</strain>
    </source>
</reference>
<dbReference type="PROSITE" id="PS50977">
    <property type="entry name" value="HTH_TETR_2"/>
    <property type="match status" value="1"/>
</dbReference>
<dbReference type="Proteomes" id="UP000475545">
    <property type="component" value="Unassembled WGS sequence"/>
</dbReference>
<keyword evidence="7" id="KW-1185">Reference proteome</keyword>
<dbReference type="GO" id="GO:0000976">
    <property type="term" value="F:transcription cis-regulatory region binding"/>
    <property type="evidence" value="ECO:0007669"/>
    <property type="project" value="TreeGrafter"/>
</dbReference>
<evidence type="ECO:0000256" key="1">
    <source>
        <dbReference type="ARBA" id="ARBA00023015"/>
    </source>
</evidence>
<sequence>MSAWGRVLCVARSAVNKSAGNAPGVPAPVDSLSPRGMATRDAVLDAAQRVFERIGFVDARVELIAREAGVSYGTFYRYFASKEDVFRELSTRLFTEVHHREPSAHDMTPAQRLIAANRSYYQAYRRHARMMAIVEQVATFNEEFRQLRHEHRASLIDKTAGAIAHWQEQGRVRASLDPVMAARAMAAMVDHTLYLWLVQGEDADEDALLDTLDLMCVGALGLEMPERASQTFR</sequence>
<evidence type="ECO:0000256" key="4">
    <source>
        <dbReference type="PROSITE-ProRule" id="PRU00335"/>
    </source>
</evidence>
<dbReference type="InterPro" id="IPR001647">
    <property type="entry name" value="HTH_TetR"/>
</dbReference>
<dbReference type="AlphaFoldDB" id="A0A6L7GUH2"/>
<dbReference type="InterPro" id="IPR036271">
    <property type="entry name" value="Tet_transcr_reg_TetR-rel_C_sf"/>
</dbReference>
<dbReference type="InterPro" id="IPR049397">
    <property type="entry name" value="EthR_C"/>
</dbReference>
<dbReference type="PANTHER" id="PTHR30055:SF238">
    <property type="entry name" value="MYCOFACTOCIN BIOSYNTHESIS TRANSCRIPTIONAL REGULATOR MFTR-RELATED"/>
    <property type="match status" value="1"/>
</dbReference>
<dbReference type="PRINTS" id="PR00455">
    <property type="entry name" value="HTHTETR"/>
</dbReference>
<organism evidence="6 7">
    <name type="scientific">Gordonia mangrovi</name>
    <dbReference type="NCBI Taxonomy" id="2665643"/>
    <lineage>
        <taxon>Bacteria</taxon>
        <taxon>Bacillati</taxon>
        <taxon>Actinomycetota</taxon>
        <taxon>Actinomycetes</taxon>
        <taxon>Mycobacteriales</taxon>
        <taxon>Gordoniaceae</taxon>
        <taxon>Gordonia</taxon>
    </lineage>
</organism>
<evidence type="ECO:0000256" key="3">
    <source>
        <dbReference type="ARBA" id="ARBA00023163"/>
    </source>
</evidence>
<keyword evidence="1" id="KW-0805">Transcription regulation</keyword>
<protein>
    <submittedName>
        <fullName evidence="6">TetR family transcriptional regulator</fullName>
    </submittedName>
</protein>
<name>A0A6L7GUH2_9ACTN</name>
<dbReference type="GO" id="GO:0045892">
    <property type="term" value="P:negative regulation of DNA-templated transcription"/>
    <property type="evidence" value="ECO:0007669"/>
    <property type="project" value="UniProtKB-ARBA"/>
</dbReference>
<dbReference type="SUPFAM" id="SSF48498">
    <property type="entry name" value="Tetracyclin repressor-like, C-terminal domain"/>
    <property type="match status" value="1"/>
</dbReference>
<comment type="caution">
    <text evidence="6">The sequence shown here is derived from an EMBL/GenBank/DDBJ whole genome shotgun (WGS) entry which is preliminary data.</text>
</comment>
<feature type="DNA-binding region" description="H-T-H motif" evidence="4">
    <location>
        <begin position="60"/>
        <end position="79"/>
    </location>
</feature>
<gene>
    <name evidence="6" type="ORF">GIY30_13305</name>
</gene>
<dbReference type="Gene3D" id="1.10.357.10">
    <property type="entry name" value="Tetracycline Repressor, domain 2"/>
    <property type="match status" value="1"/>
</dbReference>
<keyword evidence="2 4" id="KW-0238">DNA-binding</keyword>
<dbReference type="InterPro" id="IPR009057">
    <property type="entry name" value="Homeodomain-like_sf"/>
</dbReference>
<dbReference type="PANTHER" id="PTHR30055">
    <property type="entry name" value="HTH-TYPE TRANSCRIPTIONAL REGULATOR RUTR"/>
    <property type="match status" value="1"/>
</dbReference>
<evidence type="ECO:0000313" key="7">
    <source>
        <dbReference type="Proteomes" id="UP000475545"/>
    </source>
</evidence>
<proteinExistence type="predicted"/>
<dbReference type="Pfam" id="PF00440">
    <property type="entry name" value="TetR_N"/>
    <property type="match status" value="1"/>
</dbReference>
<dbReference type="Pfam" id="PF21313">
    <property type="entry name" value="EthR_C"/>
    <property type="match status" value="1"/>
</dbReference>
<dbReference type="EMBL" id="WMBR01000003">
    <property type="protein sequence ID" value="MXP22315.1"/>
    <property type="molecule type" value="Genomic_DNA"/>
</dbReference>
<dbReference type="FunFam" id="1.10.10.60:FF:000141">
    <property type="entry name" value="TetR family transcriptional regulator"/>
    <property type="match status" value="1"/>
</dbReference>
<evidence type="ECO:0000256" key="2">
    <source>
        <dbReference type="ARBA" id="ARBA00023125"/>
    </source>
</evidence>
<dbReference type="Gene3D" id="1.10.10.60">
    <property type="entry name" value="Homeodomain-like"/>
    <property type="match status" value="1"/>
</dbReference>
<evidence type="ECO:0000259" key="5">
    <source>
        <dbReference type="PROSITE" id="PS50977"/>
    </source>
</evidence>